<dbReference type="InterPro" id="IPR023213">
    <property type="entry name" value="CAT-like_dom_sf"/>
</dbReference>
<accession>A0ABQ7C8C7</accession>
<sequence>MDQTDKVHKMPIKPSYDQLLSCHETKVEEKVKKKGGCVDVEDSTLAAKATADVMNQGWRPCLDFQALSELLVYYYPLSSKMSRRRSDRKLQLTYYSEGVPFVIATATCNLATLNYIENIDEEIALRLVPEVELNYQYEISYHPLTLQVAKFPCGGFTIGVALSHAVSDGFSFAMIMHALTELAGGKSKPSVMPVWERERLVRGIDNKPARVPGSNSDGLLATSPYMPTYFMVHPNLIHAAGYRDDKSINIRPENIKKLRDTLVREDEFLNKEGVTTFEVLSAYIWKSRCRALNLNLDGITVLGFPVGIRHVLDPPVPRRYYGNSYMDVYIELTVRELDESSISDIVKLVKRTKKSAYDKKNVEEELRNVERLIKEDAKFEGLSDSLLFLTDMRNIGYFESVDFGWKEPVHVRPLTPESAKNLGMILRPSKVDPSMEGGVKVMMTLPRDAMVNFKQEMHIC</sequence>
<evidence type="ECO:0000256" key="1">
    <source>
        <dbReference type="ARBA" id="ARBA00009861"/>
    </source>
</evidence>
<keyword evidence="3" id="KW-1185">Reference proteome</keyword>
<comment type="caution">
    <text evidence="2">The sequence shown here is derived from an EMBL/GenBank/DDBJ whole genome shotgun (WGS) entry which is preliminary data.</text>
</comment>
<organism evidence="2 3">
    <name type="scientific">Brassica cretica</name>
    <name type="common">Mustard</name>
    <dbReference type="NCBI Taxonomy" id="69181"/>
    <lineage>
        <taxon>Eukaryota</taxon>
        <taxon>Viridiplantae</taxon>
        <taxon>Streptophyta</taxon>
        <taxon>Embryophyta</taxon>
        <taxon>Tracheophyta</taxon>
        <taxon>Spermatophyta</taxon>
        <taxon>Magnoliopsida</taxon>
        <taxon>eudicotyledons</taxon>
        <taxon>Gunneridae</taxon>
        <taxon>Pentapetalae</taxon>
        <taxon>rosids</taxon>
        <taxon>malvids</taxon>
        <taxon>Brassicales</taxon>
        <taxon>Brassicaceae</taxon>
        <taxon>Brassiceae</taxon>
        <taxon>Brassica</taxon>
    </lineage>
</organism>
<dbReference type="Proteomes" id="UP000266723">
    <property type="component" value="Unassembled WGS sequence"/>
</dbReference>
<name>A0ABQ7C8C7_BRACR</name>
<dbReference type="InterPro" id="IPR050898">
    <property type="entry name" value="Plant_acyltransferase"/>
</dbReference>
<protein>
    <submittedName>
        <fullName evidence="2">Uncharacterized protein</fullName>
    </submittedName>
</protein>
<feature type="non-terminal residue" evidence="2">
    <location>
        <position position="460"/>
    </location>
</feature>
<dbReference type="PANTHER" id="PTHR31147:SF29">
    <property type="entry name" value="SPERMIDINE COUMAROYL-COA ACYLTRANSFERASE"/>
    <property type="match status" value="1"/>
</dbReference>
<comment type="similarity">
    <text evidence="1">Belongs to the plant acyltransferase family.</text>
</comment>
<dbReference type="PANTHER" id="PTHR31147">
    <property type="entry name" value="ACYL TRANSFERASE 4"/>
    <property type="match status" value="1"/>
</dbReference>
<evidence type="ECO:0000313" key="3">
    <source>
        <dbReference type="Proteomes" id="UP000266723"/>
    </source>
</evidence>
<dbReference type="Pfam" id="PF02458">
    <property type="entry name" value="Transferase"/>
    <property type="match status" value="1"/>
</dbReference>
<dbReference type="Gene3D" id="3.30.559.10">
    <property type="entry name" value="Chloramphenicol acetyltransferase-like domain"/>
    <property type="match status" value="2"/>
</dbReference>
<dbReference type="EMBL" id="QGKV02000832">
    <property type="protein sequence ID" value="KAF3548089.1"/>
    <property type="molecule type" value="Genomic_DNA"/>
</dbReference>
<reference evidence="2 3" key="1">
    <citation type="journal article" date="2020" name="BMC Genomics">
        <title>Intraspecific diversification of the crop wild relative Brassica cretica Lam. using demographic model selection.</title>
        <authorList>
            <person name="Kioukis A."/>
            <person name="Michalopoulou V.A."/>
            <person name="Briers L."/>
            <person name="Pirintsos S."/>
            <person name="Studholme D.J."/>
            <person name="Pavlidis P."/>
            <person name="Sarris P.F."/>
        </authorList>
    </citation>
    <scope>NUCLEOTIDE SEQUENCE [LARGE SCALE GENOMIC DNA]</scope>
    <source>
        <strain evidence="3">cv. PFS-1207/04</strain>
    </source>
</reference>
<evidence type="ECO:0000313" key="2">
    <source>
        <dbReference type="EMBL" id="KAF3548089.1"/>
    </source>
</evidence>
<gene>
    <name evidence="2" type="ORF">DY000_02010258</name>
</gene>
<proteinExistence type="inferred from homology"/>